<name>A0ABV8FL95_9ACTN</name>
<comment type="caution">
    <text evidence="5">The sequence shown here is derived from an EMBL/GenBank/DDBJ whole genome shotgun (WGS) entry which is preliminary data.</text>
</comment>
<keyword evidence="6" id="KW-1185">Reference proteome</keyword>
<evidence type="ECO:0000259" key="4">
    <source>
        <dbReference type="PROSITE" id="PS50893"/>
    </source>
</evidence>
<dbReference type="InterPro" id="IPR017871">
    <property type="entry name" value="ABC_transporter-like_CS"/>
</dbReference>
<dbReference type="Proteomes" id="UP001595847">
    <property type="component" value="Unassembled WGS sequence"/>
</dbReference>
<evidence type="ECO:0000256" key="1">
    <source>
        <dbReference type="ARBA" id="ARBA00022448"/>
    </source>
</evidence>
<keyword evidence="2" id="KW-0547">Nucleotide-binding</keyword>
<proteinExistence type="predicted"/>
<evidence type="ECO:0000313" key="6">
    <source>
        <dbReference type="Proteomes" id="UP001595847"/>
    </source>
</evidence>
<dbReference type="PROSITE" id="PS50893">
    <property type="entry name" value="ABC_TRANSPORTER_2"/>
    <property type="match status" value="1"/>
</dbReference>
<dbReference type="PANTHER" id="PTHR43067:SF3">
    <property type="entry name" value="MALTOSE ABC TRANSPORTER, ATP-BINDING PROTEIN"/>
    <property type="match status" value="1"/>
</dbReference>
<dbReference type="SMART" id="SM00382">
    <property type="entry name" value="AAA"/>
    <property type="match status" value="1"/>
</dbReference>
<dbReference type="PANTHER" id="PTHR43067">
    <property type="entry name" value="OLIGOPEPTIDE/DIPEPTIDE ABC TRANSPORTER, ATPASE SUBUNIT"/>
    <property type="match status" value="1"/>
</dbReference>
<dbReference type="NCBIfam" id="TIGR01727">
    <property type="entry name" value="oligo_HPY"/>
    <property type="match status" value="1"/>
</dbReference>
<dbReference type="Gene3D" id="3.40.50.300">
    <property type="entry name" value="P-loop containing nucleotide triphosphate hydrolases"/>
    <property type="match status" value="1"/>
</dbReference>
<dbReference type="CDD" id="cd03257">
    <property type="entry name" value="ABC_NikE_OppD_transporters"/>
    <property type="match status" value="1"/>
</dbReference>
<dbReference type="GO" id="GO:0005524">
    <property type="term" value="F:ATP binding"/>
    <property type="evidence" value="ECO:0007669"/>
    <property type="project" value="UniProtKB-KW"/>
</dbReference>
<dbReference type="Pfam" id="PF00005">
    <property type="entry name" value="ABC_tran"/>
    <property type="match status" value="1"/>
</dbReference>
<dbReference type="SUPFAM" id="SSF52540">
    <property type="entry name" value="P-loop containing nucleoside triphosphate hydrolases"/>
    <property type="match status" value="1"/>
</dbReference>
<gene>
    <name evidence="5" type="ORF">ACFOVU_12945</name>
</gene>
<evidence type="ECO:0000256" key="2">
    <source>
        <dbReference type="ARBA" id="ARBA00022741"/>
    </source>
</evidence>
<dbReference type="InterPro" id="IPR003439">
    <property type="entry name" value="ABC_transporter-like_ATP-bd"/>
</dbReference>
<dbReference type="Pfam" id="PF08352">
    <property type="entry name" value="oligo_HPY"/>
    <property type="match status" value="1"/>
</dbReference>
<protein>
    <submittedName>
        <fullName evidence="5">ABC transporter ATP-binding protein</fullName>
    </submittedName>
</protein>
<keyword evidence="3 5" id="KW-0067">ATP-binding</keyword>
<dbReference type="InterPro" id="IPR013563">
    <property type="entry name" value="Oligopep_ABC_C"/>
</dbReference>
<keyword evidence="1" id="KW-0813">Transport</keyword>
<dbReference type="RefSeq" id="WP_378533241.1">
    <property type="nucleotide sequence ID" value="NZ_JBHSBH010000008.1"/>
</dbReference>
<organism evidence="5 6">
    <name type="scientific">Nocardiopsis sediminis</name>
    <dbReference type="NCBI Taxonomy" id="1778267"/>
    <lineage>
        <taxon>Bacteria</taxon>
        <taxon>Bacillati</taxon>
        <taxon>Actinomycetota</taxon>
        <taxon>Actinomycetes</taxon>
        <taxon>Streptosporangiales</taxon>
        <taxon>Nocardiopsidaceae</taxon>
        <taxon>Nocardiopsis</taxon>
    </lineage>
</organism>
<feature type="domain" description="ABC transporter" evidence="4">
    <location>
        <begin position="5"/>
        <end position="250"/>
    </location>
</feature>
<reference evidence="6" key="1">
    <citation type="journal article" date="2019" name="Int. J. Syst. Evol. Microbiol.">
        <title>The Global Catalogue of Microorganisms (GCM) 10K type strain sequencing project: providing services to taxonomists for standard genome sequencing and annotation.</title>
        <authorList>
            <consortium name="The Broad Institute Genomics Platform"/>
            <consortium name="The Broad Institute Genome Sequencing Center for Infectious Disease"/>
            <person name="Wu L."/>
            <person name="Ma J."/>
        </authorList>
    </citation>
    <scope>NUCLEOTIDE SEQUENCE [LARGE SCALE GENOMIC DNA]</scope>
    <source>
        <strain evidence="6">TBRC 1826</strain>
    </source>
</reference>
<dbReference type="PROSITE" id="PS00211">
    <property type="entry name" value="ABC_TRANSPORTER_1"/>
    <property type="match status" value="1"/>
</dbReference>
<dbReference type="InterPro" id="IPR027417">
    <property type="entry name" value="P-loop_NTPase"/>
</dbReference>
<sequence length="316" mass="34387">MSLDVRDLTVHYRTLRGDVHALDGATFSVADGEIMGLAGESGSGKSTLAKSLIRLDARMKYVGGTVELDGARLPVDDQDAMVPFRFHRVSLIPQYAMSALNPTRRIGRLITELLESRGVRAAGLREELHRRLDQVGLSADVLRRYPIELSGGMKQRVVMVLSTLLDPSLLIADEVTSALDVSTQRAVAEALVGFRDRGHVTSMIFVTHDLSLAHQIADTVLVMYAGKPVEKAATRTVIDRPRHPYTRMLLSALPEVGVTYAEKRLAGIPGHPPALLAPPTGCRFKDRCPLAAAECDEEPPFAEIAPGHRVACWKAG</sequence>
<evidence type="ECO:0000256" key="3">
    <source>
        <dbReference type="ARBA" id="ARBA00022840"/>
    </source>
</evidence>
<accession>A0ABV8FL95</accession>
<dbReference type="InterPro" id="IPR003593">
    <property type="entry name" value="AAA+_ATPase"/>
</dbReference>
<evidence type="ECO:0000313" key="5">
    <source>
        <dbReference type="EMBL" id="MFC3996830.1"/>
    </source>
</evidence>
<dbReference type="EMBL" id="JBHSBH010000008">
    <property type="protein sequence ID" value="MFC3996830.1"/>
    <property type="molecule type" value="Genomic_DNA"/>
</dbReference>